<dbReference type="InterPro" id="IPR001757">
    <property type="entry name" value="P_typ_ATPase"/>
</dbReference>
<feature type="transmembrane region" description="Helical" evidence="11">
    <location>
        <begin position="302"/>
        <end position="324"/>
    </location>
</feature>
<keyword evidence="5 11" id="KW-0547">Nucleotide-binding</keyword>
<keyword evidence="4 11" id="KW-0479">Metal-binding</keyword>
<dbReference type="InterPro" id="IPR023214">
    <property type="entry name" value="HAD_sf"/>
</dbReference>
<dbReference type="InterPro" id="IPR027256">
    <property type="entry name" value="P-typ_ATPase_IB"/>
</dbReference>
<evidence type="ECO:0000313" key="14">
    <source>
        <dbReference type="Proteomes" id="UP000199413"/>
    </source>
</evidence>
<keyword evidence="7" id="KW-0460">Magnesium</keyword>
<feature type="transmembrane region" description="Helical" evidence="11">
    <location>
        <begin position="604"/>
        <end position="622"/>
    </location>
</feature>
<keyword evidence="14" id="KW-1185">Reference proteome</keyword>
<evidence type="ECO:0000256" key="5">
    <source>
        <dbReference type="ARBA" id="ARBA00022741"/>
    </source>
</evidence>
<dbReference type="OrthoDB" id="7059309at2"/>
<dbReference type="GO" id="GO:0005524">
    <property type="term" value="F:ATP binding"/>
    <property type="evidence" value="ECO:0007669"/>
    <property type="project" value="UniProtKB-UniRule"/>
</dbReference>
<keyword evidence="10 11" id="KW-0472">Membrane</keyword>
<dbReference type="GO" id="GO:0019829">
    <property type="term" value="F:ATPase-coupled monoatomic cation transmembrane transporter activity"/>
    <property type="evidence" value="ECO:0007669"/>
    <property type="project" value="InterPro"/>
</dbReference>
<dbReference type="FunFam" id="2.70.150.10:FF:000002">
    <property type="entry name" value="Copper-transporting ATPase 1, putative"/>
    <property type="match status" value="1"/>
</dbReference>
<dbReference type="InterPro" id="IPR008250">
    <property type="entry name" value="ATPase_P-typ_transduc_dom_A_sf"/>
</dbReference>
<protein>
    <submittedName>
        <fullName evidence="13">ATPase, P-type (Transporting), HAD superfamily, subfamily IC/heavy metal translocating P-type ATPase</fullName>
    </submittedName>
</protein>
<comment type="subcellular location">
    <subcellularLocation>
        <location evidence="1">Cell membrane</location>
        <topology evidence="1">Multi-pass membrane protein</topology>
    </subcellularLocation>
</comment>
<sequence length="664" mass="68232">MQVMSIVVTLTTHRLPADPPTAPVVGRRGLAARMWALTEVRWAAAASVLFALGGLAQLAGAPAAVWWTFYLACYAAGGWEPALAGLRALRERTLDVDLLMIVAALGAAGIGQVLDGALLIVIFATSGALEAFATARTADSVRALLDLAPERATRIRDDGTEELVHTADLDVGDVIRTRPGERIGADAVVIDGASDVDQAGITGEPLPAPKHPGDEVYAGTVNGTGTLLARVHRPAAESVIARIVALVEEASATKARTQLFIEKVEQRYSVGVVVATLALFAVPLAFGAALQPTLLRAMTFMIVASPCAVVLATMPPLLSAIALAGRHGVLVKSAVVMERLTDTDLVVFDKTGTLTEGAPRVAEVHPAPGRPDEAELLRLAAAAEHPSEHPLAGALLAAARDRGLALPAAHDFTSAPGRGVSATVDGRRVLVGSPALLDGLASVDPSVHRVVDAVQAGGRTAVVVVVDDAAAGVLALADRARPRAAVTVAALTALTGARPALLTGDNAGAAGRLATETGIGEVHAGLLPAEKVDRVRAHQRAGRRVLLVGDGVNDAPALAAADAGVAMGRHGSDLALRTADAVLVRDDLSALPALISLARRARRLVVANLVIAGTFIAVLVTWDLVGHLPLPLGVAGHEGSTVIVGLNGLRLLHSHAWRRAGEGH</sequence>
<dbReference type="Gene3D" id="2.70.150.10">
    <property type="entry name" value="Calcium-transporting ATPase, cytoplasmic transduction domain A"/>
    <property type="match status" value="1"/>
</dbReference>
<evidence type="ECO:0000313" key="13">
    <source>
        <dbReference type="EMBL" id="SCL33935.1"/>
    </source>
</evidence>
<dbReference type="InterPro" id="IPR018303">
    <property type="entry name" value="ATPase_P-typ_P_site"/>
</dbReference>
<dbReference type="AlphaFoldDB" id="A0A1C6SXS1"/>
<keyword evidence="11" id="KW-1003">Cell membrane</keyword>
<dbReference type="SFLD" id="SFLDF00027">
    <property type="entry name" value="p-type_atpase"/>
    <property type="match status" value="1"/>
</dbReference>
<dbReference type="SUPFAM" id="SSF81665">
    <property type="entry name" value="Calcium ATPase, transmembrane domain M"/>
    <property type="match status" value="1"/>
</dbReference>
<evidence type="ECO:0000256" key="10">
    <source>
        <dbReference type="ARBA" id="ARBA00023136"/>
    </source>
</evidence>
<keyword evidence="9 11" id="KW-1133">Transmembrane helix</keyword>
<dbReference type="SFLD" id="SFLDG00002">
    <property type="entry name" value="C1.7:_P-type_atpase_like"/>
    <property type="match status" value="1"/>
</dbReference>
<keyword evidence="8" id="KW-1278">Translocase</keyword>
<comment type="similarity">
    <text evidence="2 11">Belongs to the cation transport ATPase (P-type) (TC 3.A.3) family. Type IB subfamily.</text>
</comment>
<evidence type="ECO:0000256" key="7">
    <source>
        <dbReference type="ARBA" id="ARBA00022842"/>
    </source>
</evidence>
<keyword evidence="6 11" id="KW-0067">ATP-binding</keyword>
<organism evidence="13 14">
    <name type="scientific">Micromonospora rhizosphaerae</name>
    <dbReference type="NCBI Taxonomy" id="568872"/>
    <lineage>
        <taxon>Bacteria</taxon>
        <taxon>Bacillati</taxon>
        <taxon>Actinomycetota</taxon>
        <taxon>Actinomycetes</taxon>
        <taxon>Micromonosporales</taxon>
        <taxon>Micromonosporaceae</taxon>
        <taxon>Micromonospora</taxon>
    </lineage>
</organism>
<evidence type="ECO:0000256" key="11">
    <source>
        <dbReference type="RuleBase" id="RU362081"/>
    </source>
</evidence>
<comment type="caution">
    <text evidence="11">Lacks conserved residue(s) required for the propagation of feature annotation.</text>
</comment>
<dbReference type="InterPro" id="IPR051949">
    <property type="entry name" value="Cation_Transport_ATPase"/>
</dbReference>
<dbReference type="InterPro" id="IPR036412">
    <property type="entry name" value="HAD-like_sf"/>
</dbReference>
<dbReference type="NCBIfam" id="TIGR01525">
    <property type="entry name" value="ATPase-IB_hvy"/>
    <property type="match status" value="1"/>
</dbReference>
<dbReference type="Proteomes" id="UP000199413">
    <property type="component" value="Unassembled WGS sequence"/>
</dbReference>
<dbReference type="Pfam" id="PF00702">
    <property type="entry name" value="Hydrolase"/>
    <property type="match status" value="1"/>
</dbReference>
<reference evidence="14" key="1">
    <citation type="submission" date="2016-06" db="EMBL/GenBank/DDBJ databases">
        <authorList>
            <person name="Varghese N."/>
            <person name="Submissions Spin"/>
        </authorList>
    </citation>
    <scope>NUCLEOTIDE SEQUENCE [LARGE SCALE GENOMIC DNA]</scope>
    <source>
        <strain evidence="14">DSM 45431</strain>
    </source>
</reference>
<dbReference type="EMBL" id="FMHV01000002">
    <property type="protein sequence ID" value="SCL33935.1"/>
    <property type="molecule type" value="Genomic_DNA"/>
</dbReference>
<evidence type="ECO:0000256" key="9">
    <source>
        <dbReference type="ARBA" id="ARBA00022989"/>
    </source>
</evidence>
<name>A0A1C6SXS1_9ACTN</name>
<dbReference type="InterPro" id="IPR023298">
    <property type="entry name" value="ATPase_P-typ_TM_dom_sf"/>
</dbReference>
<accession>A0A1C6SXS1</accession>
<evidence type="ECO:0000259" key="12">
    <source>
        <dbReference type="Pfam" id="PF00122"/>
    </source>
</evidence>
<evidence type="ECO:0000256" key="8">
    <source>
        <dbReference type="ARBA" id="ARBA00022967"/>
    </source>
</evidence>
<dbReference type="Gene3D" id="3.40.50.1000">
    <property type="entry name" value="HAD superfamily/HAD-like"/>
    <property type="match status" value="1"/>
</dbReference>
<dbReference type="GO" id="GO:0046872">
    <property type="term" value="F:metal ion binding"/>
    <property type="evidence" value="ECO:0007669"/>
    <property type="project" value="UniProtKB-KW"/>
</dbReference>
<dbReference type="SUPFAM" id="SSF56784">
    <property type="entry name" value="HAD-like"/>
    <property type="match status" value="1"/>
</dbReference>
<evidence type="ECO:0000256" key="3">
    <source>
        <dbReference type="ARBA" id="ARBA00022692"/>
    </source>
</evidence>
<dbReference type="Pfam" id="PF00122">
    <property type="entry name" value="E1-E2_ATPase"/>
    <property type="match status" value="1"/>
</dbReference>
<dbReference type="InterPro" id="IPR059000">
    <property type="entry name" value="ATPase_P-type_domA"/>
</dbReference>
<evidence type="ECO:0000256" key="1">
    <source>
        <dbReference type="ARBA" id="ARBA00004651"/>
    </source>
</evidence>
<dbReference type="STRING" id="568872.GA0070624_4860"/>
<dbReference type="InterPro" id="IPR044492">
    <property type="entry name" value="P_typ_ATPase_HD_dom"/>
</dbReference>
<evidence type="ECO:0000256" key="4">
    <source>
        <dbReference type="ARBA" id="ARBA00022723"/>
    </source>
</evidence>
<evidence type="ECO:0000256" key="2">
    <source>
        <dbReference type="ARBA" id="ARBA00006024"/>
    </source>
</evidence>
<dbReference type="InterPro" id="IPR023299">
    <property type="entry name" value="ATPase_P-typ_cyto_dom_N"/>
</dbReference>
<gene>
    <name evidence="13" type="ORF">GA0070624_4860</name>
</gene>
<evidence type="ECO:0000256" key="6">
    <source>
        <dbReference type="ARBA" id="ARBA00022840"/>
    </source>
</evidence>
<dbReference type="PANTHER" id="PTHR43079">
    <property type="entry name" value="PROBABLE CADMIUM/ZINC-TRANSPORTING ATPASE HMA1"/>
    <property type="match status" value="1"/>
</dbReference>
<proteinExistence type="inferred from homology"/>
<dbReference type="SUPFAM" id="SSF81653">
    <property type="entry name" value="Calcium ATPase, transduction domain A"/>
    <property type="match status" value="1"/>
</dbReference>
<dbReference type="GO" id="GO:0016887">
    <property type="term" value="F:ATP hydrolysis activity"/>
    <property type="evidence" value="ECO:0007669"/>
    <property type="project" value="InterPro"/>
</dbReference>
<dbReference type="PANTHER" id="PTHR43079:SF1">
    <property type="entry name" value="CADMIUM_ZINC-TRANSPORTING ATPASE HMA1, CHLOROPLASTIC-RELATED"/>
    <property type="match status" value="1"/>
</dbReference>
<feature type="transmembrane region" description="Helical" evidence="11">
    <location>
        <begin position="268"/>
        <end position="290"/>
    </location>
</feature>
<dbReference type="SFLD" id="SFLDS00003">
    <property type="entry name" value="Haloacid_Dehalogenase"/>
    <property type="match status" value="1"/>
</dbReference>
<dbReference type="Gene3D" id="3.40.1110.10">
    <property type="entry name" value="Calcium-transporting ATPase, cytoplasmic domain N"/>
    <property type="match status" value="1"/>
</dbReference>
<dbReference type="GO" id="GO:0005886">
    <property type="term" value="C:plasma membrane"/>
    <property type="evidence" value="ECO:0007669"/>
    <property type="project" value="UniProtKB-SubCell"/>
</dbReference>
<dbReference type="PRINTS" id="PR00119">
    <property type="entry name" value="CATATPASE"/>
</dbReference>
<dbReference type="PROSITE" id="PS00154">
    <property type="entry name" value="ATPASE_E1_E2"/>
    <property type="match status" value="1"/>
</dbReference>
<feature type="domain" description="P-type ATPase A" evidence="12">
    <location>
        <begin position="147"/>
        <end position="248"/>
    </location>
</feature>
<dbReference type="NCBIfam" id="TIGR01494">
    <property type="entry name" value="ATPase_P-type"/>
    <property type="match status" value="1"/>
</dbReference>
<keyword evidence="3 11" id="KW-0812">Transmembrane</keyword>